<keyword evidence="5" id="KW-0560">Oxidoreductase</keyword>
<keyword evidence="3" id="KW-0479">Metal-binding</keyword>
<evidence type="ECO:0008006" key="8">
    <source>
        <dbReference type="Google" id="ProtNLM"/>
    </source>
</evidence>
<sequence length="344" mass="36147">MESNSNHDPATTLRQETAPALVYVAPRQAEIREMPLGEGEALLRMEVSALSRGTERLVFEGRVPQSERARMRAPFQAGEFPFPVKYGYCAVARVEEGPAEWLGRRVFALHPHQARFRLPLSALTPLPEGLPPGRAALAANMETALNVTWDAGVGPGDRVAVVGAGLVGCLVARLCARIPGTQVILCDRLASRQAAADALGVKFTSSPGEFPPPFAGFDGGACDVAIHASASAAGLAAALAALGPEGRAVEASWHGAGETPVPLGGAFHARRLSLVSSQVGRLPPSRAPRWDHARRMGAALRLLAEDPALDALISAETPFAELPARLPELLAPGAEGIATLVRYP</sequence>
<dbReference type="RefSeq" id="WP_245779149.1">
    <property type="nucleotide sequence ID" value="NZ_FOQH01000005.1"/>
</dbReference>
<dbReference type="SUPFAM" id="SSF50129">
    <property type="entry name" value="GroES-like"/>
    <property type="match status" value="1"/>
</dbReference>
<dbReference type="EMBL" id="FOQH01000005">
    <property type="protein sequence ID" value="SFI29831.1"/>
    <property type="molecule type" value="Genomic_DNA"/>
</dbReference>
<evidence type="ECO:0000256" key="4">
    <source>
        <dbReference type="ARBA" id="ARBA00022833"/>
    </source>
</evidence>
<evidence type="ECO:0000256" key="5">
    <source>
        <dbReference type="ARBA" id="ARBA00023002"/>
    </source>
</evidence>
<keyword evidence="4" id="KW-0862">Zinc</keyword>
<dbReference type="Gene3D" id="3.90.180.10">
    <property type="entry name" value="Medium-chain alcohol dehydrogenases, catalytic domain"/>
    <property type="match status" value="1"/>
</dbReference>
<dbReference type="PANTHER" id="PTHR43350">
    <property type="entry name" value="NAD-DEPENDENT ALCOHOL DEHYDROGENASE"/>
    <property type="match status" value="1"/>
</dbReference>
<name>A0A1I3H2A6_9RHOB</name>
<reference evidence="6 7" key="1">
    <citation type="submission" date="2016-10" db="EMBL/GenBank/DDBJ databases">
        <authorList>
            <person name="de Groot N.N."/>
        </authorList>
    </citation>
    <scope>NUCLEOTIDE SEQUENCE [LARGE SCALE GENOMIC DNA]</scope>
    <source>
        <strain evidence="6 7">CGMCC 1.11030</strain>
    </source>
</reference>
<dbReference type="AlphaFoldDB" id="A0A1I3H2A6"/>
<dbReference type="InterPro" id="IPR011032">
    <property type="entry name" value="GroES-like_sf"/>
</dbReference>
<keyword evidence="7" id="KW-1185">Reference proteome</keyword>
<protein>
    <recommendedName>
        <fullName evidence="8">Threonine dehydrogenase</fullName>
    </recommendedName>
</protein>
<dbReference type="STRING" id="1114924.SAMN05216258_105467"/>
<evidence type="ECO:0000256" key="3">
    <source>
        <dbReference type="ARBA" id="ARBA00022723"/>
    </source>
</evidence>
<comment type="similarity">
    <text evidence="2">Belongs to the zinc-containing alcohol dehydrogenase family.</text>
</comment>
<dbReference type="GO" id="GO:0016491">
    <property type="term" value="F:oxidoreductase activity"/>
    <property type="evidence" value="ECO:0007669"/>
    <property type="project" value="UniProtKB-KW"/>
</dbReference>
<comment type="cofactor">
    <cofactor evidence="1">
        <name>Zn(2+)</name>
        <dbReference type="ChEBI" id="CHEBI:29105"/>
    </cofactor>
</comment>
<organism evidence="6 7">
    <name type="scientific">Albimonas pacifica</name>
    <dbReference type="NCBI Taxonomy" id="1114924"/>
    <lineage>
        <taxon>Bacteria</taxon>
        <taxon>Pseudomonadati</taxon>
        <taxon>Pseudomonadota</taxon>
        <taxon>Alphaproteobacteria</taxon>
        <taxon>Rhodobacterales</taxon>
        <taxon>Paracoccaceae</taxon>
        <taxon>Albimonas</taxon>
    </lineage>
</organism>
<proteinExistence type="inferred from homology"/>
<dbReference type="Proteomes" id="UP000199377">
    <property type="component" value="Unassembled WGS sequence"/>
</dbReference>
<dbReference type="SUPFAM" id="SSF51735">
    <property type="entry name" value="NAD(P)-binding Rossmann-fold domains"/>
    <property type="match status" value="1"/>
</dbReference>
<dbReference type="InterPro" id="IPR036291">
    <property type="entry name" value="NAD(P)-bd_dom_sf"/>
</dbReference>
<dbReference type="PANTHER" id="PTHR43350:SF19">
    <property type="entry name" value="D-GULOSIDE 3-DEHYDROGENASE"/>
    <property type="match status" value="1"/>
</dbReference>
<dbReference type="CDD" id="cd08255">
    <property type="entry name" value="2-desacetyl-2-hydroxyethyl_bacteriochlorophyllide_like"/>
    <property type="match status" value="1"/>
</dbReference>
<evidence type="ECO:0000313" key="6">
    <source>
        <dbReference type="EMBL" id="SFI29831.1"/>
    </source>
</evidence>
<dbReference type="GO" id="GO:0046872">
    <property type="term" value="F:metal ion binding"/>
    <property type="evidence" value="ECO:0007669"/>
    <property type="project" value="UniProtKB-KW"/>
</dbReference>
<dbReference type="Gene3D" id="3.40.50.720">
    <property type="entry name" value="NAD(P)-binding Rossmann-like Domain"/>
    <property type="match status" value="1"/>
</dbReference>
<evidence type="ECO:0000256" key="2">
    <source>
        <dbReference type="ARBA" id="ARBA00008072"/>
    </source>
</evidence>
<accession>A0A1I3H2A6</accession>
<gene>
    <name evidence="6" type="ORF">SAMN05216258_105467</name>
</gene>
<evidence type="ECO:0000256" key="1">
    <source>
        <dbReference type="ARBA" id="ARBA00001947"/>
    </source>
</evidence>
<evidence type="ECO:0000313" key="7">
    <source>
        <dbReference type="Proteomes" id="UP000199377"/>
    </source>
</evidence>